<evidence type="ECO:0008006" key="3">
    <source>
        <dbReference type="Google" id="ProtNLM"/>
    </source>
</evidence>
<dbReference type="SUPFAM" id="SSF50630">
    <property type="entry name" value="Acid proteases"/>
    <property type="match status" value="1"/>
</dbReference>
<dbReference type="InterPro" id="IPR021109">
    <property type="entry name" value="Peptidase_aspartic_dom_sf"/>
</dbReference>
<accession>A0ABY8TXV9</accession>
<evidence type="ECO:0000313" key="2">
    <source>
        <dbReference type="Proteomes" id="UP001244341"/>
    </source>
</evidence>
<gene>
    <name evidence="1" type="ORF">OEZ85_002552</name>
</gene>
<dbReference type="EMBL" id="CP126212">
    <property type="protein sequence ID" value="WIA13989.1"/>
    <property type="molecule type" value="Genomic_DNA"/>
</dbReference>
<keyword evidence="2" id="KW-1185">Reference proteome</keyword>
<evidence type="ECO:0000313" key="1">
    <source>
        <dbReference type="EMBL" id="WIA13989.1"/>
    </source>
</evidence>
<dbReference type="Proteomes" id="UP001244341">
    <property type="component" value="Chromosome 5b"/>
</dbReference>
<name>A0ABY8TXV9_TETOB</name>
<sequence length="361" mass="37599">MVSAAGWHLFVFGQPILQQLYTVFDFTAFSCSGRGGLHFALAAKPQPTAPGTFVLPIQPSSVTGMPVRFMQLGVGPSSSPVTLTIDSGSGIIDFNCLQAVAPYYQANAATLVTSCAVNEVEGGCSSNSTTGALLGVCTWEFLYFPGLSQPIGEVSQDSIQIYALPTETEIATTPTLSFKGTFGCITRANDLTTLKTSTTSTATLYDELLQYVNTCPPPVFAPANCTTDTGTPATCSYGINATCPSSLASWDGPPTTAGAEAGHHRAKSAIPSQLVAAGVIKEPVWGMCLTELVRNTIGGCNATDQPSYIIYDAATPAGAALKTTPMMTSAQVNASAAALNMSTITQDRRTSTQLGSARTKR</sequence>
<proteinExistence type="predicted"/>
<protein>
    <recommendedName>
        <fullName evidence="3">Peptidase A1 domain-containing protein</fullName>
    </recommendedName>
</protein>
<reference evidence="1 2" key="1">
    <citation type="submission" date="2023-05" db="EMBL/GenBank/DDBJ databases">
        <title>A 100% complete, gapless, phased diploid assembly of the Scenedesmus obliquus UTEX 3031 genome.</title>
        <authorList>
            <person name="Biondi T.C."/>
            <person name="Hanschen E.R."/>
            <person name="Kwon T."/>
            <person name="Eng W."/>
            <person name="Kruse C.P.S."/>
            <person name="Koehler S.I."/>
            <person name="Kunde Y."/>
            <person name="Gleasner C.D."/>
            <person name="You Mak K.T."/>
            <person name="Polle J."/>
            <person name="Hovde B.T."/>
            <person name="Starkenburg S.R."/>
        </authorList>
    </citation>
    <scope>NUCLEOTIDE SEQUENCE [LARGE SCALE GENOMIC DNA]</scope>
    <source>
        <strain evidence="1 2">DOE0152z</strain>
    </source>
</reference>
<organism evidence="1 2">
    <name type="scientific">Tetradesmus obliquus</name>
    <name type="common">Green alga</name>
    <name type="synonym">Acutodesmus obliquus</name>
    <dbReference type="NCBI Taxonomy" id="3088"/>
    <lineage>
        <taxon>Eukaryota</taxon>
        <taxon>Viridiplantae</taxon>
        <taxon>Chlorophyta</taxon>
        <taxon>core chlorophytes</taxon>
        <taxon>Chlorophyceae</taxon>
        <taxon>CS clade</taxon>
        <taxon>Sphaeropleales</taxon>
        <taxon>Scenedesmaceae</taxon>
        <taxon>Tetradesmus</taxon>
    </lineage>
</organism>